<dbReference type="CDD" id="cd00761">
    <property type="entry name" value="Glyco_tranf_GTA_type"/>
    <property type="match status" value="1"/>
</dbReference>
<evidence type="ECO:0000256" key="2">
    <source>
        <dbReference type="ARBA" id="ARBA00022679"/>
    </source>
</evidence>
<organism evidence="4 5">
    <name type="scientific">Schaedlerella arabinosiphila</name>
    <dbReference type="NCBI Taxonomy" id="2044587"/>
    <lineage>
        <taxon>Bacteria</taxon>
        <taxon>Bacillati</taxon>
        <taxon>Bacillota</taxon>
        <taxon>Clostridia</taxon>
        <taxon>Lachnospirales</taxon>
        <taxon>Lachnospiraceae</taxon>
        <taxon>Schaedlerella</taxon>
    </lineage>
</organism>
<keyword evidence="5" id="KW-1185">Reference proteome</keyword>
<dbReference type="Pfam" id="PF00535">
    <property type="entry name" value="Glycos_transf_2"/>
    <property type="match status" value="1"/>
</dbReference>
<gene>
    <name evidence="4" type="ORF">EBB54_29510</name>
</gene>
<dbReference type="RefSeq" id="WP_125130329.1">
    <property type="nucleotide sequence ID" value="NZ_RHJS01000002.1"/>
</dbReference>
<keyword evidence="2 4" id="KW-0808">Transferase</keyword>
<accession>A0A3R8JT67</accession>
<comment type="caution">
    <text evidence="4">The sequence shown here is derived from an EMBL/GenBank/DDBJ whole genome shotgun (WGS) entry which is preliminary data.</text>
</comment>
<dbReference type="PANTHER" id="PTHR22916:SF51">
    <property type="entry name" value="GLYCOSYLTRANSFERASE EPSH-RELATED"/>
    <property type="match status" value="1"/>
</dbReference>
<evidence type="ECO:0000259" key="3">
    <source>
        <dbReference type="Pfam" id="PF00535"/>
    </source>
</evidence>
<dbReference type="PANTHER" id="PTHR22916">
    <property type="entry name" value="GLYCOSYLTRANSFERASE"/>
    <property type="match status" value="1"/>
</dbReference>
<reference evidence="4" key="1">
    <citation type="submission" date="2018-10" db="EMBL/GenBank/DDBJ databases">
        <title>Schaedlerella arabinophila gen. nov. sp. nov., isolated from the mouse intestinal tract and comparative analysis with the genome of the closely related altered Schaedler flora strain ASF502.</title>
        <authorList>
            <person name="Miyake S."/>
            <person name="Soh M."/>
            <person name="Seedorf H."/>
        </authorList>
    </citation>
    <scope>NUCLEOTIDE SEQUENCE [LARGE SCALE GENOMIC DNA]</scope>
    <source>
        <strain evidence="4">DSM 106076</strain>
    </source>
</reference>
<keyword evidence="1" id="KW-0328">Glycosyltransferase</keyword>
<protein>
    <submittedName>
        <fullName evidence="4">Glycosyltransferase</fullName>
    </submittedName>
</protein>
<dbReference type="SUPFAM" id="SSF53448">
    <property type="entry name" value="Nucleotide-diphospho-sugar transferases"/>
    <property type="match status" value="1"/>
</dbReference>
<feature type="domain" description="Glycosyltransferase 2-like" evidence="3">
    <location>
        <begin position="6"/>
        <end position="108"/>
    </location>
</feature>
<dbReference type="InterPro" id="IPR029044">
    <property type="entry name" value="Nucleotide-diphossugar_trans"/>
</dbReference>
<dbReference type="Gene3D" id="3.90.550.10">
    <property type="entry name" value="Spore Coat Polysaccharide Biosynthesis Protein SpsA, Chain A"/>
    <property type="match status" value="1"/>
</dbReference>
<evidence type="ECO:0000313" key="5">
    <source>
        <dbReference type="Proteomes" id="UP000274920"/>
    </source>
</evidence>
<dbReference type="InterPro" id="IPR001173">
    <property type="entry name" value="Glyco_trans_2-like"/>
</dbReference>
<dbReference type="Proteomes" id="UP000274920">
    <property type="component" value="Unassembled WGS sequence"/>
</dbReference>
<dbReference type="GO" id="GO:0016757">
    <property type="term" value="F:glycosyltransferase activity"/>
    <property type="evidence" value="ECO:0007669"/>
    <property type="project" value="UniProtKB-KW"/>
</dbReference>
<evidence type="ECO:0000256" key="1">
    <source>
        <dbReference type="ARBA" id="ARBA00022676"/>
    </source>
</evidence>
<dbReference type="AlphaFoldDB" id="A0A3R8JT67"/>
<proteinExistence type="predicted"/>
<evidence type="ECO:0000313" key="4">
    <source>
        <dbReference type="EMBL" id="RRK35012.1"/>
    </source>
</evidence>
<name>A0A3R8JT67_9FIRM</name>
<sequence>MKYITFAVPCYNSQDYMERCINSLVRGGEDVEVLVIDDGSMDSTGEIADAYEKKYPGIVKAVHQENGGHGAGVNKGLELAQGQYYKVVDSDDWVEESAYKKLLAKVKEFCDAGRPGEMPDLFICNYVYNHLDEGTSREMNYRNVFPADTLCTWNDINHFSPSQYLIMHALVYRTEVLHQSGVRLPEHTFYVDNLFAYQPLPYVKKLYYMDIALYQYYLGREDQSVNEKVLMRRIDQQIRVTELVAQCMDLDEVAEQYPKLAVYMRRNISIMMAISSIHLLLINSKEAYTKKKNLWSGIKSNDRRLYYRLKFGTISGLTDLPGKLGGKLTIGGYRLAKKVYQFQ</sequence>
<dbReference type="EMBL" id="RHJS01000002">
    <property type="protein sequence ID" value="RRK35012.1"/>
    <property type="molecule type" value="Genomic_DNA"/>
</dbReference>